<reference evidence="2 3" key="1">
    <citation type="journal article" date="2021" name="Sci. Rep.">
        <title>Genome sequencing of the multicellular alga Astrephomene provides insights into convergent evolution of germ-soma differentiation.</title>
        <authorList>
            <person name="Yamashita S."/>
            <person name="Yamamoto K."/>
            <person name="Matsuzaki R."/>
            <person name="Suzuki S."/>
            <person name="Yamaguchi H."/>
            <person name="Hirooka S."/>
            <person name="Minakuchi Y."/>
            <person name="Miyagishima S."/>
            <person name="Kawachi M."/>
            <person name="Toyoda A."/>
            <person name="Nozaki H."/>
        </authorList>
    </citation>
    <scope>NUCLEOTIDE SEQUENCE [LARGE SCALE GENOMIC DNA]</scope>
    <source>
        <strain evidence="2 3">NIES-4017</strain>
    </source>
</reference>
<organism evidence="2 3">
    <name type="scientific">Astrephomene gubernaculifera</name>
    <dbReference type="NCBI Taxonomy" id="47775"/>
    <lineage>
        <taxon>Eukaryota</taxon>
        <taxon>Viridiplantae</taxon>
        <taxon>Chlorophyta</taxon>
        <taxon>core chlorophytes</taxon>
        <taxon>Chlorophyceae</taxon>
        <taxon>CS clade</taxon>
        <taxon>Chlamydomonadales</taxon>
        <taxon>Astrephomenaceae</taxon>
        <taxon>Astrephomene</taxon>
    </lineage>
</organism>
<protein>
    <submittedName>
        <fullName evidence="2">Uncharacterized protein</fullName>
    </submittedName>
</protein>
<evidence type="ECO:0000313" key="3">
    <source>
        <dbReference type="Proteomes" id="UP001054857"/>
    </source>
</evidence>
<keyword evidence="3" id="KW-1185">Reference proteome</keyword>
<feature type="non-terminal residue" evidence="2">
    <location>
        <position position="1"/>
    </location>
</feature>
<accession>A0AAD3HSG0</accession>
<dbReference type="AlphaFoldDB" id="A0AAD3HSG0"/>
<dbReference type="EMBL" id="BMAR01000058">
    <property type="protein sequence ID" value="GFR52144.1"/>
    <property type="molecule type" value="Genomic_DNA"/>
</dbReference>
<feature type="region of interest" description="Disordered" evidence="1">
    <location>
        <begin position="264"/>
        <end position="298"/>
    </location>
</feature>
<evidence type="ECO:0000256" key="1">
    <source>
        <dbReference type="SAM" id="MobiDB-lite"/>
    </source>
</evidence>
<feature type="region of interest" description="Disordered" evidence="1">
    <location>
        <begin position="1"/>
        <end position="30"/>
    </location>
</feature>
<sequence>MDATEERSPKRARKEEAPEGSGEGCVGGEPPRVPWLLGERTALRQAFIMFGVGRWKEIHLAFCRLNKCKHVRTAGEVERAVWHLLQALRSHTSDPGDAALLDQLLQPVAQAGDLTTAGAPWPKVDKGSRWLMGRLRNLSDFNSALRSLQQQPQVQARVRQLLAAMTDRSPPATWWNHDCDMALLYGMHRAGYGEYDAVFADPEFLPVFQGAREAHYARLRELTSGAAAAAGGAAAGCEAAEAQDKLAAAAAVVAAAASAAAADVRNSQPMADGSKGAGEEGEAAAPTTAAAEGDAATAAAAKPDGAAAAATSAAPPSYVWPDGQALTPRIRRLCDLVLKAVRQVEEGV</sequence>
<comment type="caution">
    <text evidence="2">The sequence shown here is derived from an EMBL/GenBank/DDBJ whole genome shotgun (WGS) entry which is preliminary data.</text>
</comment>
<dbReference type="Proteomes" id="UP001054857">
    <property type="component" value="Unassembled WGS sequence"/>
</dbReference>
<proteinExistence type="predicted"/>
<gene>
    <name evidence="2" type="ORF">Agub_g14659</name>
</gene>
<name>A0AAD3HSG0_9CHLO</name>
<feature type="compositionally biased region" description="Basic and acidic residues" evidence="1">
    <location>
        <begin position="1"/>
        <end position="17"/>
    </location>
</feature>
<evidence type="ECO:0000313" key="2">
    <source>
        <dbReference type="EMBL" id="GFR52144.1"/>
    </source>
</evidence>
<dbReference type="Gene3D" id="1.10.10.60">
    <property type="entry name" value="Homeodomain-like"/>
    <property type="match status" value="1"/>
</dbReference>
<feature type="compositionally biased region" description="Low complexity" evidence="1">
    <location>
        <begin position="283"/>
        <end position="298"/>
    </location>
</feature>